<dbReference type="InterPro" id="IPR046231">
    <property type="entry name" value="DUF6264"/>
</dbReference>
<keyword evidence="2" id="KW-0472">Membrane</keyword>
<evidence type="ECO:0000313" key="3">
    <source>
        <dbReference type="EMBL" id="QKJ19068.1"/>
    </source>
</evidence>
<protein>
    <submittedName>
        <fullName evidence="3">Uncharacterized protein</fullName>
    </submittedName>
</protein>
<dbReference type="Proteomes" id="UP000502498">
    <property type="component" value="Chromosome"/>
</dbReference>
<dbReference type="RefSeq" id="WP_172989509.1">
    <property type="nucleotide sequence ID" value="NZ_CP054038.1"/>
</dbReference>
<evidence type="ECO:0000256" key="2">
    <source>
        <dbReference type="SAM" id="Phobius"/>
    </source>
</evidence>
<gene>
    <name evidence="3" type="ORF">HQM25_06565</name>
</gene>
<evidence type="ECO:0000313" key="4">
    <source>
        <dbReference type="Proteomes" id="UP000502498"/>
    </source>
</evidence>
<dbReference type="EMBL" id="CP054038">
    <property type="protein sequence ID" value="QKJ19068.1"/>
    <property type="molecule type" value="Genomic_DNA"/>
</dbReference>
<feature type="transmembrane region" description="Helical" evidence="2">
    <location>
        <begin position="159"/>
        <end position="182"/>
    </location>
</feature>
<dbReference type="AlphaFoldDB" id="A0A7D4UHZ1"/>
<keyword evidence="2" id="KW-0812">Transmembrane</keyword>
<proteinExistence type="predicted"/>
<feature type="transmembrane region" description="Helical" evidence="2">
    <location>
        <begin position="80"/>
        <end position="106"/>
    </location>
</feature>
<keyword evidence="2" id="KW-1133">Transmembrane helix</keyword>
<dbReference type="Pfam" id="PF19779">
    <property type="entry name" value="DUF6264"/>
    <property type="match status" value="1"/>
</dbReference>
<feature type="transmembrane region" description="Helical" evidence="2">
    <location>
        <begin position="126"/>
        <end position="147"/>
    </location>
</feature>
<accession>A0A7D4UHZ1</accession>
<organism evidence="3 4">
    <name type="scientific">Microbacterium hominis</name>
    <dbReference type="NCBI Taxonomy" id="162426"/>
    <lineage>
        <taxon>Bacteria</taxon>
        <taxon>Bacillati</taxon>
        <taxon>Actinomycetota</taxon>
        <taxon>Actinomycetes</taxon>
        <taxon>Micrococcales</taxon>
        <taxon>Microbacteriaceae</taxon>
        <taxon>Microbacterium</taxon>
    </lineage>
</organism>
<sequence>MTDGPASDPRPRPQYGEYATPEEQRARIQQPDVTAALDTGQVADAAAPVAAQVPAPAPAPAVVDEPPAPVRSRGRSVDRIATFALLAYGLINVVTSVPAFLDYFAYADLMFQTLGVDAVLSDPAGARGWGIAAAGVLAIGWMLVAWLSVASLRRGRLSWWIPLVGGVVFTVVAGMLMVVPLMTDPAVWAALVVGVG</sequence>
<name>A0A7D4UHZ1_9MICO</name>
<evidence type="ECO:0000256" key="1">
    <source>
        <dbReference type="SAM" id="MobiDB-lite"/>
    </source>
</evidence>
<reference evidence="3 4" key="1">
    <citation type="submission" date="2020-05" db="EMBL/GenBank/DDBJ databases">
        <title>Strain PA2F3 complete genome.</title>
        <authorList>
            <person name="Kim Y.-S."/>
            <person name="Kim S.-J."/>
            <person name="Jung H.-k."/>
            <person name="Kim S.-E."/>
            <person name="Kim K.-H."/>
        </authorList>
    </citation>
    <scope>NUCLEOTIDE SEQUENCE [LARGE SCALE GENOMIC DNA]</scope>
    <source>
        <strain evidence="3 4">PA2F3</strain>
    </source>
</reference>
<feature type="region of interest" description="Disordered" evidence="1">
    <location>
        <begin position="1"/>
        <end position="27"/>
    </location>
</feature>